<name>A0A409Y0V5_9AGAR</name>
<protein>
    <submittedName>
        <fullName evidence="2">Uncharacterized protein</fullName>
    </submittedName>
</protein>
<evidence type="ECO:0000313" key="2">
    <source>
        <dbReference type="EMBL" id="PPQ96625.1"/>
    </source>
</evidence>
<reference evidence="2 3" key="1">
    <citation type="journal article" date="2018" name="Evol. Lett.">
        <title>Horizontal gene cluster transfer increased hallucinogenic mushroom diversity.</title>
        <authorList>
            <person name="Reynolds H.T."/>
            <person name="Vijayakumar V."/>
            <person name="Gluck-Thaler E."/>
            <person name="Korotkin H.B."/>
            <person name="Matheny P.B."/>
            <person name="Slot J.C."/>
        </authorList>
    </citation>
    <scope>NUCLEOTIDE SEQUENCE [LARGE SCALE GENOMIC DNA]</scope>
    <source>
        <strain evidence="2 3">SRW20</strain>
    </source>
</reference>
<comment type="caution">
    <text evidence="2">The sequence shown here is derived from an EMBL/GenBank/DDBJ whole genome shotgun (WGS) entry which is preliminary data.</text>
</comment>
<dbReference type="InParanoid" id="A0A409Y0V5"/>
<dbReference type="Proteomes" id="UP000284706">
    <property type="component" value="Unassembled WGS sequence"/>
</dbReference>
<proteinExistence type="predicted"/>
<dbReference type="EMBL" id="NHYE01001345">
    <property type="protein sequence ID" value="PPQ96625.1"/>
    <property type="molecule type" value="Genomic_DNA"/>
</dbReference>
<keyword evidence="3" id="KW-1185">Reference proteome</keyword>
<accession>A0A409Y0V5</accession>
<evidence type="ECO:0000313" key="3">
    <source>
        <dbReference type="Proteomes" id="UP000284706"/>
    </source>
</evidence>
<gene>
    <name evidence="2" type="ORF">CVT26_010687</name>
</gene>
<evidence type="ECO:0000256" key="1">
    <source>
        <dbReference type="SAM" id="MobiDB-lite"/>
    </source>
</evidence>
<feature type="compositionally biased region" description="Basic and acidic residues" evidence="1">
    <location>
        <begin position="58"/>
        <end position="70"/>
    </location>
</feature>
<organism evidence="2 3">
    <name type="scientific">Gymnopilus dilepis</name>
    <dbReference type="NCBI Taxonomy" id="231916"/>
    <lineage>
        <taxon>Eukaryota</taxon>
        <taxon>Fungi</taxon>
        <taxon>Dikarya</taxon>
        <taxon>Basidiomycota</taxon>
        <taxon>Agaricomycotina</taxon>
        <taxon>Agaricomycetes</taxon>
        <taxon>Agaricomycetidae</taxon>
        <taxon>Agaricales</taxon>
        <taxon>Agaricineae</taxon>
        <taxon>Hymenogastraceae</taxon>
        <taxon>Gymnopilus</taxon>
    </lineage>
</organism>
<feature type="region of interest" description="Disordered" evidence="1">
    <location>
        <begin position="47"/>
        <end position="70"/>
    </location>
</feature>
<sequence length="70" mass="7997">MDGLNISNPDYQRGERRVDTNFTLTFVDYSQTSNCCMSYDIACQKGYPDRPSVPEGEQVERGWEAEEPAK</sequence>
<dbReference type="AlphaFoldDB" id="A0A409Y0V5"/>